<organism evidence="2 3">
    <name type="scientific">Caenorhabditis briggsae</name>
    <dbReference type="NCBI Taxonomy" id="6238"/>
    <lineage>
        <taxon>Eukaryota</taxon>
        <taxon>Metazoa</taxon>
        <taxon>Ecdysozoa</taxon>
        <taxon>Nematoda</taxon>
        <taxon>Chromadorea</taxon>
        <taxon>Rhabditida</taxon>
        <taxon>Rhabditina</taxon>
        <taxon>Rhabditomorpha</taxon>
        <taxon>Rhabditoidea</taxon>
        <taxon>Rhabditidae</taxon>
        <taxon>Peloderinae</taxon>
        <taxon>Caenorhabditis</taxon>
    </lineage>
</organism>
<sequence>MEAPWSHHGDIILSAGSVPFIQLQNLFLLESPNHHVQPSNNFEKKMEHFRIAFLLMFFVSSVCACSIFLKFGIDKICFLIDMKVPNSKWYILGGIIYMLLAIVVIAFLTRRVAEAIMKSCVTLQKIKIEEAGIKKKLAETV</sequence>
<accession>A0AAE9ES03</accession>
<evidence type="ECO:0000313" key="2">
    <source>
        <dbReference type="EMBL" id="UMM25326.1"/>
    </source>
</evidence>
<keyword evidence="3" id="KW-1185">Reference proteome</keyword>
<evidence type="ECO:0000256" key="1">
    <source>
        <dbReference type="SAM" id="Phobius"/>
    </source>
</evidence>
<keyword evidence="1" id="KW-0812">Transmembrane</keyword>
<name>A0AAE9ES03_CAEBR</name>
<keyword evidence="1" id="KW-1133">Transmembrane helix</keyword>
<proteinExistence type="predicted"/>
<keyword evidence="1" id="KW-0472">Membrane</keyword>
<feature type="transmembrane region" description="Helical" evidence="1">
    <location>
        <begin position="51"/>
        <end position="69"/>
    </location>
</feature>
<dbReference type="EMBL" id="CP092622">
    <property type="protein sequence ID" value="UMM25326.1"/>
    <property type="molecule type" value="Genomic_DNA"/>
</dbReference>
<evidence type="ECO:0000313" key="3">
    <source>
        <dbReference type="Proteomes" id="UP000829354"/>
    </source>
</evidence>
<protein>
    <submittedName>
        <fullName evidence="2">Uncharacterized protein</fullName>
    </submittedName>
</protein>
<gene>
    <name evidence="2" type="ORF">L5515_005199</name>
</gene>
<feature type="transmembrane region" description="Helical" evidence="1">
    <location>
        <begin position="89"/>
        <end position="108"/>
    </location>
</feature>
<dbReference type="AlphaFoldDB" id="A0AAE9ES03"/>
<reference evidence="2 3" key="1">
    <citation type="submission" date="2022-04" db="EMBL/GenBank/DDBJ databases">
        <title>Chromosome-level reference genomes for two strains of Caenorhabditis briggsae: an improved platform for comparative genomics.</title>
        <authorList>
            <person name="Stevens L."/>
            <person name="Andersen E."/>
        </authorList>
    </citation>
    <scope>NUCLEOTIDE SEQUENCE [LARGE SCALE GENOMIC DNA]</scope>
    <source>
        <strain evidence="2">VX34</strain>
        <tissue evidence="2">Whole-organism</tissue>
    </source>
</reference>
<dbReference type="Proteomes" id="UP000829354">
    <property type="component" value="Chromosome III"/>
</dbReference>